<evidence type="ECO:0000313" key="2">
    <source>
        <dbReference type="EMBL" id="AKR17537.1"/>
    </source>
</evidence>
<dbReference type="InterPro" id="IPR031161">
    <property type="entry name" value="Peptidase_M60_dom"/>
</dbReference>
<organism evidence="2 3">
    <name type="scientific">Mocis latipes granulovirus</name>
    <dbReference type="NCBI Taxonomy" id="2072024"/>
    <lineage>
        <taxon>Viruses</taxon>
        <taxon>Viruses incertae sedis</taxon>
        <taxon>Naldaviricetes</taxon>
        <taxon>Lefavirales</taxon>
        <taxon>Baculoviridae</taxon>
        <taxon>Betabaculovirus</taxon>
        <taxon>Betabaculovirus molatipedis</taxon>
    </lineage>
</organism>
<dbReference type="OrthoDB" id="1146at10239"/>
<dbReference type="KEGG" id="vg:27429803"/>
<protein>
    <submittedName>
        <fullName evidence="2">Enhancin-4</fullName>
    </submittedName>
</protein>
<dbReference type="InterPro" id="IPR004954">
    <property type="entry name" value="Mucin-bd"/>
</dbReference>
<keyword evidence="3" id="KW-1185">Reference proteome</keyword>
<feature type="domain" description="Peptidase M60" evidence="1">
    <location>
        <begin position="30"/>
        <end position="325"/>
    </location>
</feature>
<evidence type="ECO:0000313" key="3">
    <source>
        <dbReference type="Proteomes" id="UP000202962"/>
    </source>
</evidence>
<dbReference type="EMBL" id="KR011718">
    <property type="protein sequence ID" value="AKR17537.1"/>
    <property type="molecule type" value="Genomic_DNA"/>
</dbReference>
<dbReference type="Proteomes" id="UP000202962">
    <property type="component" value="Segment"/>
</dbReference>
<proteinExistence type="predicted"/>
<dbReference type="PROSITE" id="PS51723">
    <property type="entry name" value="PEPTIDASE_M60"/>
    <property type="match status" value="1"/>
</dbReference>
<dbReference type="Pfam" id="PF03272">
    <property type="entry name" value="Mucin_bdg"/>
    <property type="match status" value="1"/>
</dbReference>
<dbReference type="Gene3D" id="3.40.390.80">
    <property type="entry name" value="Peptidase M60, enhancin-like domain 2"/>
    <property type="match status" value="1"/>
</dbReference>
<name>A0A162GX58_9BBAC</name>
<sequence length="857" mass="98183">MSLVVAVQAPVVLRPAWIKSDQTAFLGIRHKRTPIPYVITPQTLLRYRSTTVGENLTMRLLNFNSATETVYNVTQSWQISANHAEGVLFVDSVEHGEHVVETELGGSLIPLPVFVLGETDENVFKSLLGDSRFAWVDLRVVSLLIPPDSINTLKNTSFLTLYNFYRNIIAFYDAFTGLVDDPTMFSVNSNTNKQFFIKADSSGGQDAYYNSNWLAMCRTDLGNFLIPTLPSNWLVLHCMAEAYNYGFTKYHTRLQNVWSGMLGDRLQYYWQNKNERQTLSKIYENGQRIVIEKEILELIQTNVNLDFWSNQHKMVFFSWILNHDSKVIADMCKSFRHRNTLNVKQPHHWVWLASLSKFNLIPLLYLCGATPALYMYIDNDSNTNTVPSLDYIIPHHLTLSQFINHKKCLYPINQLKNNFNLNNNLSKEYVESDFTLFTPLTSRQFKININLTLTIQIHDMAEIAGDTITIYDGLDVVAVKSVPKDGIIVLDSITPGVYMVQHPRGRNYFYSVCYGENAVNEPYLIITDNTSNVFVRYNRRLSSDFNDEEAILLGENQVIVGVMFVNGPERFVYIHLNSTECNPNEPQTVYHDITFVHGNNNTQAQLLMHGDRSNLSHGWHKFSNVTQLIVNSKSCIFLDTVLPAQPVRFALTDTGVMLDIDLSLTFPDAVQRIRARIDRHCKWLDNNPTALILENDVRDNIYLATKDMETARYDRYYPDRVRRVAANYDFMFAGASYKNYLKLSIRLLENLGTLVVENGTLNTNFDTIYAGVQIQNAGGDILLRSMFRGDETIVTSHNDFPLCEDYTIQLYHREPNKLSVYKNFQIVPNFNNNQQNTFLKVTNGLLVVTNGPHLTTN</sequence>
<evidence type="ECO:0000259" key="1">
    <source>
        <dbReference type="PROSITE" id="PS51723"/>
    </source>
</evidence>
<reference evidence="2 3" key="1">
    <citation type="submission" date="2015-03" db="EMBL/GenBank/DDBJ databases">
        <title>The complete genome sequence of Mocis sp. granulovirus.</title>
        <authorList>
            <person name="Ardisson-Araujo D.M.P."/>
            <person name="Melo F.L."/>
            <person name="Sosa-Gomez D.R."/>
            <person name="Ribeiro B.M."/>
        </authorList>
    </citation>
    <scope>NUCLEOTIDE SEQUENCE [LARGE SCALE GENOMIC DNA]</scope>
    <source>
        <strain evidence="2">Southern Brazil</strain>
    </source>
</reference>
<accession>A0A162GX58</accession>